<organism evidence="3 4">
    <name type="scientific">Corynebacterium felinum</name>
    <dbReference type="NCBI Taxonomy" id="131318"/>
    <lineage>
        <taxon>Bacteria</taxon>
        <taxon>Bacillati</taxon>
        <taxon>Actinomycetota</taxon>
        <taxon>Actinomycetes</taxon>
        <taxon>Mycobacteriales</taxon>
        <taxon>Corynebacteriaceae</taxon>
        <taxon>Corynebacterium</taxon>
    </lineage>
</organism>
<keyword evidence="4" id="KW-1185">Reference proteome</keyword>
<sequence length="274" mass="30211">MSELSTHDDAIQPEITGFRIVLNNFQGPFDLLLQLISSKKMDVTEVALAQVTDDFVAYTKQLGEFSSLDETTEFLVVAATLLDLKAARLLPHGSVDSEADLEFLEARDLLFARLLQYRAYKQVADLFAVWQAGARLRYPRAVGMEPRFAQLLPEVDLGHDSESFAQLAAGVFRPKPPELVGTAHIHQVAVSVPEQAGRVLDLLRVVGAGEWLTFSALVQDCTVSMQVVGRFLALLELYKAQAVKLEQQESLGQLRVCWTGVEVDPAVVAAATWE</sequence>
<evidence type="ECO:0000256" key="1">
    <source>
        <dbReference type="ARBA" id="ARBA00022829"/>
    </source>
</evidence>
<dbReference type="InterPro" id="IPR003768">
    <property type="entry name" value="ScpA"/>
</dbReference>
<dbReference type="PANTHER" id="PTHR33969:SF2">
    <property type="entry name" value="SEGREGATION AND CONDENSATION PROTEIN A"/>
    <property type="match status" value="1"/>
</dbReference>
<comment type="caution">
    <text evidence="3">The sequence shown here is derived from an EMBL/GenBank/DDBJ whole genome shotgun (WGS) entry which is preliminary data.</text>
</comment>
<protein>
    <recommendedName>
        <fullName evidence="2">Segregation and condensation protein A</fullName>
    </recommendedName>
</protein>
<dbReference type="InterPro" id="IPR023093">
    <property type="entry name" value="ScpA-like_C"/>
</dbReference>
<evidence type="ECO:0000313" key="3">
    <source>
        <dbReference type="EMBL" id="MDR7355553.1"/>
    </source>
</evidence>
<dbReference type="PANTHER" id="PTHR33969">
    <property type="entry name" value="SEGREGATION AND CONDENSATION PROTEIN A"/>
    <property type="match status" value="1"/>
</dbReference>
<proteinExistence type="predicted"/>
<dbReference type="Proteomes" id="UP001183619">
    <property type="component" value="Unassembled WGS sequence"/>
</dbReference>
<evidence type="ECO:0000256" key="2">
    <source>
        <dbReference type="ARBA" id="ARBA00044777"/>
    </source>
</evidence>
<dbReference type="Gene3D" id="6.10.250.2410">
    <property type="match status" value="1"/>
</dbReference>
<keyword evidence="1" id="KW-0159">Chromosome partition</keyword>
<accession>A0ABU2BAD0</accession>
<evidence type="ECO:0000313" key="4">
    <source>
        <dbReference type="Proteomes" id="UP001183619"/>
    </source>
</evidence>
<gene>
    <name evidence="3" type="ORF">J2S37_002091</name>
</gene>
<dbReference type="EMBL" id="JAVDYF010000001">
    <property type="protein sequence ID" value="MDR7355553.1"/>
    <property type="molecule type" value="Genomic_DNA"/>
</dbReference>
<reference evidence="3 4" key="1">
    <citation type="submission" date="2023-07" db="EMBL/GenBank/DDBJ databases">
        <title>Sequencing the genomes of 1000 actinobacteria strains.</title>
        <authorList>
            <person name="Klenk H.-P."/>
        </authorList>
    </citation>
    <scope>NUCLEOTIDE SEQUENCE [LARGE SCALE GENOMIC DNA]</scope>
    <source>
        <strain evidence="3 4">DSM 44508</strain>
    </source>
</reference>
<dbReference type="RefSeq" id="WP_277103412.1">
    <property type="nucleotide sequence ID" value="NZ_BAAAJS010000072.1"/>
</dbReference>
<name>A0ABU2BAD0_9CORY</name>
<dbReference type="Pfam" id="PF02616">
    <property type="entry name" value="SMC_ScpA"/>
    <property type="match status" value="1"/>
</dbReference>
<dbReference type="Gene3D" id="1.10.10.580">
    <property type="entry name" value="Structural maintenance of chromosome 1. Chain E"/>
    <property type="match status" value="1"/>
</dbReference>